<name>A0A1Y2LSH4_EPING</name>
<dbReference type="EMBL" id="KZ107850">
    <property type="protein sequence ID" value="OSS46750.1"/>
    <property type="molecule type" value="Genomic_DNA"/>
</dbReference>
<dbReference type="Proteomes" id="UP000193240">
    <property type="component" value="Unassembled WGS sequence"/>
</dbReference>
<accession>A0A1Y2LSH4</accession>
<protein>
    <submittedName>
        <fullName evidence="1">Uncharacterized protein</fullName>
    </submittedName>
</protein>
<sequence length="180" mass="19998">MATRAYGEIVDHVMEGGLPSSTFLTAIRLGYMSDSGVMAHFKNINGNVHKELKNAGILYNEPKIDLVPILDHFIKAQVIKADAQGKKWLRDRFPSTKTKIEASKKKYVQMAAKLKAAEEGKDAVKHKDAQKKTQTQLEAKMKTAKAAVMTAKKPSKTFKCCGPPKLEKKIRNATVHMSLM</sequence>
<keyword evidence="2" id="KW-1185">Reference proteome</keyword>
<evidence type="ECO:0000313" key="1">
    <source>
        <dbReference type="EMBL" id="OSS46750.1"/>
    </source>
</evidence>
<dbReference type="AlphaFoldDB" id="A0A1Y2LSH4"/>
<gene>
    <name evidence="1" type="ORF">B5807_09082</name>
</gene>
<organism evidence="1 2">
    <name type="scientific">Epicoccum nigrum</name>
    <name type="common">Soil fungus</name>
    <name type="synonym">Epicoccum purpurascens</name>
    <dbReference type="NCBI Taxonomy" id="105696"/>
    <lineage>
        <taxon>Eukaryota</taxon>
        <taxon>Fungi</taxon>
        <taxon>Dikarya</taxon>
        <taxon>Ascomycota</taxon>
        <taxon>Pezizomycotina</taxon>
        <taxon>Dothideomycetes</taxon>
        <taxon>Pleosporomycetidae</taxon>
        <taxon>Pleosporales</taxon>
        <taxon>Pleosporineae</taxon>
        <taxon>Didymellaceae</taxon>
        <taxon>Epicoccum</taxon>
    </lineage>
</organism>
<evidence type="ECO:0000313" key="2">
    <source>
        <dbReference type="Proteomes" id="UP000193240"/>
    </source>
</evidence>
<proteinExistence type="predicted"/>
<dbReference type="InParanoid" id="A0A1Y2LSH4"/>
<reference evidence="1 2" key="1">
    <citation type="journal article" date="2017" name="Genome Announc.">
        <title>Genome sequence of the saprophytic ascomycete Epicoccum nigrum ICMP 19927 strain isolated from New Zealand.</title>
        <authorList>
            <person name="Fokin M."/>
            <person name="Fleetwood D."/>
            <person name="Weir B.S."/>
            <person name="Villas-Boas S.G."/>
        </authorList>
    </citation>
    <scope>NUCLEOTIDE SEQUENCE [LARGE SCALE GENOMIC DNA]</scope>
    <source>
        <strain evidence="1 2">ICMP 19927</strain>
    </source>
</reference>